<sequence length="862" mass="90877">MFWKKVVMGFLAMLLMCSGGNLGTALAADEISRLVLSKNELTLETGDTHSLSVTAVYVSGKTEDVTVKAEWNSEDISVATVHAGTITAKAVGTSVIKAEYAGKMAVAALTVNKKLKGLIVSPQEVDIRKGQEVQLKLEALYSDGTSEPDVSSKADWATDQSAVATVTNGLIKGQSAGTATVTAKFGRLSVVVPVSVEIAHRLEPDQKQLSLLTGQSEKVKLKAIYPDGTFNENVSDLAEWSSDNDAVADAIKGEIKAYGPGTAVITAKYGTKTAAIRVEVDNTRALKIEPQDVFMRVGERKSLALTAIYADKDDEVVTAAAEWSSDKPNVVSVSKGEIMAHASGEAVITAKYADKTVQVRVDVEVPRYLDPNPTYLGMRKGDTKKIELTASFVSGPPEDITAKAEWSSSNSDVAFVKDGVVTAYKAGSAVITAKYGGKQVTIPVDVDLPQKLTLSETALNLQIGNSSTVELTVLYSNGDSENVTAKAEWKSSADSVATVRQGTVIGVGTGASTITASYANRSVSLPVNVGVISSITPSPNKLVMKNGQTDTIKLTAAYTDNTTRDVTAQAVWKSAKPEVADVVLGKVTARASGKTTISAAFDDKTVTIPVEVDQAQTLTIEPRVAILTINETVSLVLTGTDASGQSRNVSEEAEWKSSNPKVADVDKGRVIGYGSGRATITATYGGKSVSVPVEVGIVTSLEANKRFVSLKSGKSATVSLTAKFSDGRTTDVTADADWNVSGYKVADVSKGVITGVGYGKTTVTARYNGKTVSIPVEVDMLKYLKTDVVQVEMKKGETRKVTAIATYTDGTEEDVTKPALWTTSRLLTADVKDGVIKATGTGKATITVTYGGKRTPIVVIVK</sequence>
<accession>A0A7T5EJ15</accession>
<feature type="domain" description="BIG2" evidence="2">
    <location>
        <begin position="365"/>
        <end position="445"/>
    </location>
</feature>
<feature type="domain" description="BIG2" evidence="2">
    <location>
        <begin position="114"/>
        <end position="195"/>
    </location>
</feature>
<organism evidence="3 5">
    <name type="scientific">Brevibacillus composti</name>
    <dbReference type="NCBI Taxonomy" id="2796470"/>
    <lineage>
        <taxon>Bacteria</taxon>
        <taxon>Bacillati</taxon>
        <taxon>Bacillota</taxon>
        <taxon>Bacilli</taxon>
        <taxon>Bacillales</taxon>
        <taxon>Paenibacillaceae</taxon>
        <taxon>Brevibacillus</taxon>
    </lineage>
</organism>
<gene>
    <name evidence="3" type="ORF">JD108_16680</name>
    <name evidence="4" type="ORF">KDJ56_16625</name>
</gene>
<dbReference type="Proteomes" id="UP000677234">
    <property type="component" value="Chromosome"/>
</dbReference>
<dbReference type="SUPFAM" id="SSF49373">
    <property type="entry name" value="Invasin/intimin cell-adhesion fragments"/>
    <property type="match status" value="9"/>
</dbReference>
<dbReference type="EMBL" id="CP066308">
    <property type="protein sequence ID" value="QQE73511.1"/>
    <property type="molecule type" value="Genomic_DNA"/>
</dbReference>
<evidence type="ECO:0000256" key="1">
    <source>
        <dbReference type="SAM" id="SignalP"/>
    </source>
</evidence>
<feature type="domain" description="BIG2" evidence="2">
    <location>
        <begin position="198"/>
        <end position="279"/>
    </location>
</feature>
<keyword evidence="1" id="KW-0732">Signal</keyword>
<feature type="chain" id="PRO_5032455038" evidence="1">
    <location>
        <begin position="28"/>
        <end position="862"/>
    </location>
</feature>
<feature type="domain" description="BIG2" evidence="2">
    <location>
        <begin position="30"/>
        <end position="110"/>
    </location>
</feature>
<dbReference type="Proteomes" id="UP000595847">
    <property type="component" value="Chromosome"/>
</dbReference>
<feature type="domain" description="BIG2" evidence="2">
    <location>
        <begin position="448"/>
        <end position="528"/>
    </location>
</feature>
<evidence type="ECO:0000313" key="6">
    <source>
        <dbReference type="Proteomes" id="UP000677234"/>
    </source>
</evidence>
<dbReference type="InterPro" id="IPR008964">
    <property type="entry name" value="Invasin/intimin_cell_adhesion"/>
</dbReference>
<dbReference type="AlphaFoldDB" id="A0A7T5EJ15"/>
<dbReference type="InterPro" id="IPR003343">
    <property type="entry name" value="Big_2"/>
</dbReference>
<dbReference type="EMBL" id="CP073708">
    <property type="protein sequence ID" value="QUO40593.1"/>
    <property type="molecule type" value="Genomic_DNA"/>
</dbReference>
<reference evidence="3 5" key="1">
    <citation type="submission" date="2020-12" db="EMBL/GenBank/DDBJ databases">
        <title>strain FJAT-54423T represents a novel species of the genus Brevibacillus.</title>
        <authorList>
            <person name="Tang R."/>
        </authorList>
    </citation>
    <scope>NUCLEOTIDE SEQUENCE [LARGE SCALE GENOMIC DNA]</scope>
    <source>
        <strain evidence="3 5">FJAT-54423</strain>
    </source>
</reference>
<evidence type="ECO:0000313" key="4">
    <source>
        <dbReference type="EMBL" id="QUO40593.1"/>
    </source>
</evidence>
<feature type="domain" description="BIG2" evidence="2">
    <location>
        <begin position="531"/>
        <end position="611"/>
    </location>
</feature>
<feature type="domain" description="BIG2" evidence="2">
    <location>
        <begin position="780"/>
        <end position="860"/>
    </location>
</feature>
<evidence type="ECO:0000313" key="3">
    <source>
        <dbReference type="EMBL" id="QQE73511.1"/>
    </source>
</evidence>
<keyword evidence="6" id="KW-1185">Reference proteome</keyword>
<evidence type="ECO:0000259" key="2">
    <source>
        <dbReference type="SMART" id="SM00635"/>
    </source>
</evidence>
<feature type="domain" description="BIG2" evidence="2">
    <location>
        <begin position="614"/>
        <end position="694"/>
    </location>
</feature>
<feature type="domain" description="BIG2" evidence="2">
    <location>
        <begin position="282"/>
        <end position="362"/>
    </location>
</feature>
<reference evidence="4" key="2">
    <citation type="submission" date="2021-04" db="EMBL/GenBank/DDBJ databases">
        <title>Brevibacillus composti FJAT-54423, complete genome.</title>
        <authorList>
            <person name="Tang R."/>
        </authorList>
    </citation>
    <scope>NUCLEOTIDE SEQUENCE</scope>
    <source>
        <strain evidence="4">FJAT-54424</strain>
    </source>
</reference>
<feature type="domain" description="BIG2" evidence="2">
    <location>
        <begin position="697"/>
        <end position="777"/>
    </location>
</feature>
<dbReference type="RefSeq" id="WP_198827118.1">
    <property type="nucleotide sequence ID" value="NZ_CP066308.1"/>
</dbReference>
<dbReference type="SMART" id="SM00635">
    <property type="entry name" value="BID_2"/>
    <property type="match status" value="10"/>
</dbReference>
<dbReference type="Gene3D" id="2.60.40.1080">
    <property type="match status" value="10"/>
</dbReference>
<protein>
    <submittedName>
        <fullName evidence="3">Ig-like domain-containing protein</fullName>
    </submittedName>
</protein>
<dbReference type="KEGG" id="bcop:JD108_16680"/>
<proteinExistence type="predicted"/>
<feature type="signal peptide" evidence="1">
    <location>
        <begin position="1"/>
        <end position="27"/>
    </location>
</feature>
<name>A0A7T5EJ15_9BACL</name>
<dbReference type="Pfam" id="PF02368">
    <property type="entry name" value="Big_2"/>
    <property type="match status" value="2"/>
</dbReference>
<evidence type="ECO:0000313" key="5">
    <source>
        <dbReference type="Proteomes" id="UP000595847"/>
    </source>
</evidence>